<dbReference type="Proteomes" id="UP000000331">
    <property type="component" value="Segment"/>
</dbReference>
<organism evidence="5 6">
    <name type="scientific">Brochothrix phage A9</name>
    <dbReference type="NCBI Taxonomy" id="857312"/>
    <lineage>
        <taxon>Viruses</taxon>
        <taxon>Duplodnaviria</taxon>
        <taxon>Heunggongvirae</taxon>
        <taxon>Uroviricota</taxon>
        <taxon>Caudoviricetes</taxon>
        <taxon>Herelleviridae</taxon>
        <taxon>Klumppvirus</taxon>
        <taxon>Klumppvirus A9</taxon>
    </lineage>
</organism>
<dbReference type="InterPro" id="IPR006944">
    <property type="entry name" value="Phage/GTA_portal"/>
</dbReference>
<feature type="compositionally biased region" description="Basic and acidic residues" evidence="4">
    <location>
        <begin position="38"/>
        <end position="51"/>
    </location>
</feature>
<keyword evidence="2" id="KW-1160">Virus entry into host cell</keyword>
<keyword evidence="1" id="KW-1188">Viral release from host cell</keyword>
<dbReference type="RefSeq" id="YP_004301416.1">
    <property type="nucleotide sequence ID" value="NC_015253.1"/>
</dbReference>
<keyword evidence="1" id="KW-0118">Viral capsid assembly</keyword>
<dbReference type="OrthoDB" id="4451at10239"/>
<evidence type="ECO:0000256" key="1">
    <source>
        <dbReference type="ARBA" id="ARBA00022950"/>
    </source>
</evidence>
<keyword evidence="3" id="KW-0231">Viral genome packaging</keyword>
<dbReference type="GeneID" id="10359119"/>
<evidence type="ECO:0000256" key="4">
    <source>
        <dbReference type="SAM" id="MobiDB-lite"/>
    </source>
</evidence>
<evidence type="ECO:0000256" key="3">
    <source>
        <dbReference type="ARBA" id="ARBA00023219"/>
    </source>
</evidence>
<keyword evidence="2" id="KW-1171">Viral genome ejection through host cell envelope</keyword>
<evidence type="ECO:0000313" key="6">
    <source>
        <dbReference type="Proteomes" id="UP000000331"/>
    </source>
</evidence>
<dbReference type="KEGG" id="vg:10359119"/>
<protein>
    <submittedName>
        <fullName evidence="5">Gp83</fullName>
    </submittedName>
</protein>
<evidence type="ECO:0000256" key="2">
    <source>
        <dbReference type="ARBA" id="ARBA00023009"/>
    </source>
</evidence>
<keyword evidence="2" id="KW-1162">Viral penetration into host cytoplasm</keyword>
<accession>D9J0N0</accession>
<feature type="region of interest" description="Disordered" evidence="4">
    <location>
        <begin position="38"/>
        <end position="64"/>
    </location>
</feature>
<dbReference type="EMBL" id="HM242243">
    <property type="protein sequence ID" value="ADJ53235.1"/>
    <property type="molecule type" value="Genomic_DNA"/>
</dbReference>
<sequence length="359" mass="40801">MNILSRFRKDKIPATVPIVNDDIDERFSYVEKQPLREEEIQKSANGKEKAEVNPTSPIVGSVDIGRGHRTKRNAENIETRPDMLNRIANNIIVDTIITTRANQVAGFGAPASQDTGMQGFELALKDPNAKVTKKEREEMQYLESFFQYTGDNRHYSLGEDVPDPLRDTFRTAIRKIVRDIFVHDQVNLELIWEEGVGSKLLGFKVVDASTIRIATEKHTGRLPTRRNDIRYVQVKEVDTIIARFKRGELTFNVMKPRSDVNTGGYGTSPLEISMHHIGYHHMTESFNHRYFSQGGTTMGLLHIKTGDQSSTGALEDFRRDWTNLFGGTSGAWKIPVVTADEVKYINMNQSSRDMEKHQM</sequence>
<keyword evidence="6" id="KW-1185">Reference proteome</keyword>
<name>D9J0N0_9CAUD</name>
<reference evidence="5 6" key="1">
    <citation type="journal article" date="2010" name="J. Bacteriol.">
        <title>Brochothrix thermosphacta bacteriophages feature heterogeneous and highly mosaic genomes and utilize unique prophage insertion sites.</title>
        <authorList>
            <person name="Kilcher S."/>
            <person name="Loessner M.J."/>
            <person name="Klumpp J."/>
        </authorList>
    </citation>
    <scope>NUCLEOTIDE SEQUENCE [LARGE SCALE GENOMIC DNA]</scope>
</reference>
<dbReference type="Pfam" id="PF04860">
    <property type="entry name" value="Phage_portal"/>
    <property type="match status" value="1"/>
</dbReference>
<proteinExistence type="predicted"/>
<evidence type="ECO:0000313" key="5">
    <source>
        <dbReference type="EMBL" id="ADJ53235.1"/>
    </source>
</evidence>